<dbReference type="InterPro" id="IPR028973">
    <property type="entry name" value="PhnB-like"/>
</dbReference>
<evidence type="ECO:0000313" key="3">
    <source>
        <dbReference type="Proteomes" id="UP001601059"/>
    </source>
</evidence>
<reference evidence="2 3" key="1">
    <citation type="submission" date="2024-08" db="EMBL/GenBank/DDBJ databases">
        <title>Two novel Cytobacillus novel species.</title>
        <authorList>
            <person name="Liu G."/>
        </authorList>
    </citation>
    <scope>NUCLEOTIDE SEQUENCE [LARGE SCALE GENOMIC DNA]</scope>
    <source>
        <strain evidence="2 3">FJAT-54145</strain>
    </source>
</reference>
<dbReference type="InterPro" id="IPR004360">
    <property type="entry name" value="Glyas_Fos-R_dOase_dom"/>
</dbReference>
<dbReference type="Proteomes" id="UP001601059">
    <property type="component" value="Unassembled WGS sequence"/>
</dbReference>
<dbReference type="Gene3D" id="3.10.180.10">
    <property type="entry name" value="2,3-Dihydroxybiphenyl 1,2-Dioxygenase, domain 1"/>
    <property type="match status" value="1"/>
</dbReference>
<keyword evidence="3" id="KW-1185">Reference proteome</keyword>
<feature type="domain" description="Glyoxalase/fosfomycin resistance/dioxygenase" evidence="1">
    <location>
        <begin position="20"/>
        <end position="123"/>
    </location>
</feature>
<accession>A0ABW6K5X7</accession>
<dbReference type="EMBL" id="JBIACK010000001">
    <property type="protein sequence ID" value="MFE8699567.1"/>
    <property type="molecule type" value="Genomic_DNA"/>
</dbReference>
<dbReference type="Pfam" id="PF00903">
    <property type="entry name" value="Glyoxalase"/>
    <property type="match status" value="1"/>
</dbReference>
<dbReference type="SUPFAM" id="SSF54593">
    <property type="entry name" value="Glyoxalase/Bleomycin resistance protein/Dihydroxybiphenyl dioxygenase"/>
    <property type="match status" value="1"/>
</dbReference>
<dbReference type="InterPro" id="IPR029068">
    <property type="entry name" value="Glyas_Bleomycin-R_OHBP_Dase"/>
</dbReference>
<dbReference type="PANTHER" id="PTHR33990">
    <property type="entry name" value="PROTEIN YJDN-RELATED"/>
    <property type="match status" value="1"/>
</dbReference>
<evidence type="ECO:0000313" key="2">
    <source>
        <dbReference type="EMBL" id="MFE8699567.1"/>
    </source>
</evidence>
<organism evidence="2 3">
    <name type="scientific">Cytobacillus spartinae</name>
    <dbReference type="NCBI Taxonomy" id="3299023"/>
    <lineage>
        <taxon>Bacteria</taxon>
        <taxon>Bacillati</taxon>
        <taxon>Bacillota</taxon>
        <taxon>Bacilli</taxon>
        <taxon>Bacillales</taxon>
        <taxon>Bacillaceae</taxon>
        <taxon>Cytobacillus</taxon>
    </lineage>
</organism>
<dbReference type="PANTHER" id="PTHR33990:SF1">
    <property type="entry name" value="PROTEIN YJDN"/>
    <property type="match status" value="1"/>
</dbReference>
<name>A0ABW6K5X7_9BACI</name>
<comment type="caution">
    <text evidence="2">The sequence shown here is derived from an EMBL/GenBank/DDBJ whole genome shotgun (WGS) entry which is preliminary data.</text>
</comment>
<gene>
    <name evidence="2" type="ORF">ACFYKX_02900</name>
</gene>
<dbReference type="RefSeq" id="WP_389357868.1">
    <property type="nucleotide sequence ID" value="NZ_JBIACK010000001.1"/>
</dbReference>
<evidence type="ECO:0000259" key="1">
    <source>
        <dbReference type="Pfam" id="PF00903"/>
    </source>
</evidence>
<proteinExistence type="predicted"/>
<sequence>MKSANPYVFIKNCKIEMEHYNKILGGEIKNLQLADEIEMFRGHEGKVLHAELHLGNSIIHFSDVFSDVNQGDHIRISLECESEEEINAVYEQLSNGGYVSVELQETFWGAFHANLTDKNGVGWLLNYHK</sequence>
<dbReference type="CDD" id="cd06588">
    <property type="entry name" value="PhnB_like"/>
    <property type="match status" value="1"/>
</dbReference>
<protein>
    <submittedName>
        <fullName evidence="2">VOC family protein</fullName>
    </submittedName>
</protein>